<evidence type="ECO:0000256" key="4">
    <source>
        <dbReference type="ARBA" id="ARBA00022723"/>
    </source>
</evidence>
<evidence type="ECO:0000313" key="13">
    <source>
        <dbReference type="EMBL" id="XBH22637.1"/>
    </source>
</evidence>
<feature type="transmembrane region" description="Helical" evidence="12">
    <location>
        <begin position="236"/>
        <end position="257"/>
    </location>
</feature>
<dbReference type="InterPro" id="IPR003780">
    <property type="entry name" value="COX15/CtaA_fam"/>
</dbReference>
<dbReference type="GO" id="GO:0046872">
    <property type="term" value="F:metal ion binding"/>
    <property type="evidence" value="ECO:0007669"/>
    <property type="project" value="UniProtKB-KW"/>
</dbReference>
<dbReference type="GO" id="GO:0016020">
    <property type="term" value="C:membrane"/>
    <property type="evidence" value="ECO:0007669"/>
    <property type="project" value="UniProtKB-SubCell"/>
</dbReference>
<evidence type="ECO:0000256" key="2">
    <source>
        <dbReference type="ARBA" id="ARBA00022475"/>
    </source>
</evidence>
<dbReference type="PANTHER" id="PTHR35457">
    <property type="entry name" value="HEME A SYNTHASE"/>
    <property type="match status" value="1"/>
</dbReference>
<keyword evidence="10" id="KW-1015">Disulfide bond</keyword>
<dbReference type="PANTHER" id="PTHR35457:SF1">
    <property type="entry name" value="HEME A SYNTHASE"/>
    <property type="match status" value="1"/>
</dbReference>
<dbReference type="EMBL" id="CP146203">
    <property type="protein sequence ID" value="XBH22637.1"/>
    <property type="molecule type" value="Genomic_DNA"/>
</dbReference>
<sequence>MTATTEPSLNKPTSTNRFARLLRNIGTRVEPRASGLALANLIAQVGIIVTGGLVRLTGSGLGCSTWPLCEPGQFTPVFHEQVTYHPFVEFGNRTMTGVLSVIAVLLILSLQYSKNRTRETKVLAWSVLGLIAIQAGVGGITVLFTLNPAIVSAHMMISLALVAVSALLHYRISQSNAPTPTHGAGKPWLTNLGWVQLVMALPVMILGVVVTGAGPHSGDTEVGYRLAFDPMAISKLHALFVWLFVAVVIILGVGLLLNRKANDANGVPVVSTSQLNAWWILLGITALQGVVGYYQTFNGLPIFVVLGHMLGAALLTWASVHMTLVLSPHVSAWKSKP</sequence>
<comment type="subcellular location">
    <subcellularLocation>
        <location evidence="1">Membrane</location>
        <topology evidence="1">Multi-pass membrane protein</topology>
    </subcellularLocation>
</comment>
<feature type="transmembrane region" description="Helical" evidence="12">
    <location>
        <begin position="191"/>
        <end position="216"/>
    </location>
</feature>
<keyword evidence="4" id="KW-0479">Metal-binding</keyword>
<keyword evidence="2" id="KW-1003">Cell membrane</keyword>
<keyword evidence="5 12" id="KW-1133">Transmembrane helix</keyword>
<reference evidence="13" key="1">
    <citation type="submission" date="2024-02" db="EMBL/GenBank/DDBJ databases">
        <title>Tomenella chthoni gen. nov. sp. nov., a member of the family Jonesiaceae isolated from bat guano.</title>
        <authorList>
            <person name="Miller S.L."/>
            <person name="King J."/>
            <person name="Sankaranarayanan K."/>
            <person name="Lawson P.A."/>
        </authorList>
    </citation>
    <scope>NUCLEOTIDE SEQUENCE</scope>
    <source>
        <strain evidence="13">BS-20</strain>
    </source>
</reference>
<name>A0AAU7E005_9MICO</name>
<evidence type="ECO:0000256" key="5">
    <source>
        <dbReference type="ARBA" id="ARBA00022989"/>
    </source>
</evidence>
<feature type="transmembrane region" description="Helical" evidence="12">
    <location>
        <begin position="302"/>
        <end position="326"/>
    </location>
</feature>
<organism evidence="13">
    <name type="scientific">Jonesiaceae bacterium BS-20</name>
    <dbReference type="NCBI Taxonomy" id="3120821"/>
    <lineage>
        <taxon>Bacteria</taxon>
        <taxon>Bacillati</taxon>
        <taxon>Actinomycetota</taxon>
        <taxon>Actinomycetes</taxon>
        <taxon>Micrococcales</taxon>
        <taxon>Jonesiaceae</taxon>
    </lineage>
</organism>
<evidence type="ECO:0000256" key="8">
    <source>
        <dbReference type="ARBA" id="ARBA00023133"/>
    </source>
</evidence>
<dbReference type="GO" id="GO:0016491">
    <property type="term" value="F:oxidoreductase activity"/>
    <property type="evidence" value="ECO:0007669"/>
    <property type="project" value="UniProtKB-KW"/>
</dbReference>
<protein>
    <submittedName>
        <fullName evidence="13">COX15/CtaA family protein</fullName>
    </submittedName>
</protein>
<keyword evidence="6" id="KW-0560">Oxidoreductase</keyword>
<evidence type="ECO:0000256" key="11">
    <source>
        <dbReference type="ARBA" id="ARBA00023444"/>
    </source>
</evidence>
<feature type="transmembrane region" description="Helical" evidence="12">
    <location>
        <begin position="33"/>
        <end position="54"/>
    </location>
</feature>
<evidence type="ECO:0000256" key="12">
    <source>
        <dbReference type="SAM" id="Phobius"/>
    </source>
</evidence>
<evidence type="ECO:0000256" key="3">
    <source>
        <dbReference type="ARBA" id="ARBA00022692"/>
    </source>
</evidence>
<evidence type="ECO:0000256" key="10">
    <source>
        <dbReference type="ARBA" id="ARBA00023157"/>
    </source>
</evidence>
<evidence type="ECO:0000256" key="6">
    <source>
        <dbReference type="ARBA" id="ARBA00023002"/>
    </source>
</evidence>
<dbReference type="InterPro" id="IPR050450">
    <property type="entry name" value="COX15/CtaA_HemeA_synthase"/>
</dbReference>
<accession>A0AAU7E005</accession>
<feature type="transmembrane region" description="Helical" evidence="12">
    <location>
        <begin position="122"/>
        <end position="144"/>
    </location>
</feature>
<feature type="transmembrane region" description="Helical" evidence="12">
    <location>
        <begin position="277"/>
        <end position="296"/>
    </location>
</feature>
<evidence type="ECO:0000256" key="7">
    <source>
        <dbReference type="ARBA" id="ARBA00023004"/>
    </source>
</evidence>
<keyword evidence="8" id="KW-0350">Heme biosynthesis</keyword>
<comment type="pathway">
    <text evidence="11">Porphyrin-containing compound metabolism.</text>
</comment>
<dbReference type="AlphaFoldDB" id="A0AAU7E005"/>
<gene>
    <name evidence="13" type="ORF">V5R04_05305</name>
</gene>
<evidence type="ECO:0000256" key="1">
    <source>
        <dbReference type="ARBA" id="ARBA00004141"/>
    </source>
</evidence>
<keyword evidence="7" id="KW-0408">Iron</keyword>
<feature type="transmembrane region" description="Helical" evidence="12">
    <location>
        <begin position="90"/>
        <end position="110"/>
    </location>
</feature>
<proteinExistence type="predicted"/>
<keyword evidence="9 12" id="KW-0472">Membrane</keyword>
<keyword evidence="3 12" id="KW-0812">Transmembrane</keyword>
<dbReference type="GO" id="GO:0006784">
    <property type="term" value="P:heme A biosynthetic process"/>
    <property type="evidence" value="ECO:0007669"/>
    <property type="project" value="InterPro"/>
</dbReference>
<feature type="transmembrane region" description="Helical" evidence="12">
    <location>
        <begin position="150"/>
        <end position="170"/>
    </location>
</feature>
<dbReference type="Pfam" id="PF02628">
    <property type="entry name" value="COX15-CtaA"/>
    <property type="match status" value="1"/>
</dbReference>
<evidence type="ECO:0000256" key="9">
    <source>
        <dbReference type="ARBA" id="ARBA00023136"/>
    </source>
</evidence>